<dbReference type="HOGENOM" id="CLU_2882744_0_0_4"/>
<feature type="region of interest" description="Disordered" evidence="1">
    <location>
        <begin position="25"/>
        <end position="63"/>
    </location>
</feature>
<protein>
    <submittedName>
        <fullName evidence="2">Uncharacterized protein</fullName>
    </submittedName>
</protein>
<evidence type="ECO:0000256" key="1">
    <source>
        <dbReference type="SAM" id="MobiDB-lite"/>
    </source>
</evidence>
<dbReference type="Proteomes" id="UP000007953">
    <property type="component" value="Plasmid megaplasmid"/>
</dbReference>
<dbReference type="KEGG" id="rsn:RSPO_m00462"/>
<evidence type="ECO:0000313" key="3">
    <source>
        <dbReference type="Proteomes" id="UP000007953"/>
    </source>
</evidence>
<name>F6G8L0_RALS8</name>
<accession>F6G8L0</accession>
<dbReference type="PATRIC" id="fig|1031711.3.peg.3702"/>
<proteinExistence type="predicted"/>
<geneLocation type="plasmid" evidence="3"/>
<sequence>MRRGVRHGENVIPLASVTRPIQGRAPAACHRNKDDARTSGRGVHRAAAQCSLPTPLAASTSHH</sequence>
<evidence type="ECO:0000313" key="2">
    <source>
        <dbReference type="EMBL" id="AEG71101.1"/>
    </source>
</evidence>
<keyword evidence="2" id="KW-0614">Plasmid</keyword>
<dbReference type="EMBL" id="CP002820">
    <property type="protein sequence ID" value="AEG71101.1"/>
    <property type="molecule type" value="Genomic_DNA"/>
</dbReference>
<reference evidence="2 3" key="1">
    <citation type="journal article" date="2011" name="J. Bacteriol.">
        <title>Complete genome sequence of the plant pathogen Ralstonia solanacearum strain Po82.</title>
        <authorList>
            <person name="Xu J."/>
            <person name="Zheng H.J."/>
            <person name="Liu L."/>
            <person name="Pan Z.C."/>
            <person name="Prior P."/>
            <person name="Tang B."/>
            <person name="Xu J.S."/>
            <person name="Zhang H."/>
            <person name="Tian Q."/>
            <person name="Zhang L.Q."/>
            <person name="Feng J."/>
        </authorList>
    </citation>
    <scope>NUCLEOTIDE SEQUENCE [LARGE SCALE GENOMIC DNA]</scope>
    <source>
        <strain evidence="2 3">Po82</strain>
        <plasmid evidence="2">megaplasmid</plasmid>
    </source>
</reference>
<organism evidence="2 3">
    <name type="scientific">Ralstonia solanacearum (strain Po82)</name>
    <dbReference type="NCBI Taxonomy" id="1031711"/>
    <lineage>
        <taxon>Bacteria</taxon>
        <taxon>Pseudomonadati</taxon>
        <taxon>Pseudomonadota</taxon>
        <taxon>Betaproteobacteria</taxon>
        <taxon>Burkholderiales</taxon>
        <taxon>Burkholderiaceae</taxon>
        <taxon>Ralstonia</taxon>
        <taxon>Ralstonia solanacearum species complex</taxon>
    </lineage>
</organism>
<gene>
    <name evidence="2" type="ordered locus">RSPO_m00462</name>
</gene>
<dbReference type="AlphaFoldDB" id="F6G8L0"/>